<reference evidence="12" key="1">
    <citation type="submission" date="2022-10" db="EMBL/GenBank/DDBJ databases">
        <title>YIM 151497 complete genome.</title>
        <authorList>
            <person name="Chen X."/>
        </authorList>
    </citation>
    <scope>NUCLEOTIDE SEQUENCE</scope>
    <source>
        <strain evidence="12">YIM 151497</strain>
    </source>
</reference>
<keyword evidence="7" id="KW-0067">ATP-binding</keyword>
<comment type="catalytic activity">
    <reaction evidence="1">
        <text>ATP + protein L-histidine = ADP + protein N-phospho-L-histidine.</text>
        <dbReference type="EC" id="2.7.13.3"/>
    </reaction>
</comment>
<evidence type="ECO:0000256" key="1">
    <source>
        <dbReference type="ARBA" id="ARBA00000085"/>
    </source>
</evidence>
<evidence type="ECO:0000256" key="7">
    <source>
        <dbReference type="ARBA" id="ARBA00022840"/>
    </source>
</evidence>
<dbReference type="GO" id="GO:0016301">
    <property type="term" value="F:kinase activity"/>
    <property type="evidence" value="ECO:0007669"/>
    <property type="project" value="UniProtKB-KW"/>
</dbReference>
<evidence type="ECO:0000256" key="6">
    <source>
        <dbReference type="ARBA" id="ARBA00022777"/>
    </source>
</evidence>
<evidence type="ECO:0000256" key="8">
    <source>
        <dbReference type="SAM" id="Coils"/>
    </source>
</evidence>
<keyword evidence="3" id="KW-0597">Phosphoprotein</keyword>
<proteinExistence type="predicted"/>
<organism evidence="12 13">
    <name type="scientific">Pelagibacterium flavum</name>
    <dbReference type="NCBI Taxonomy" id="2984530"/>
    <lineage>
        <taxon>Bacteria</taxon>
        <taxon>Pseudomonadati</taxon>
        <taxon>Pseudomonadota</taxon>
        <taxon>Alphaproteobacteria</taxon>
        <taxon>Hyphomicrobiales</taxon>
        <taxon>Devosiaceae</taxon>
        <taxon>Pelagibacterium</taxon>
    </lineage>
</organism>
<dbReference type="Gene3D" id="3.30.565.10">
    <property type="entry name" value="Histidine kinase-like ATPase, C-terminal domain"/>
    <property type="match status" value="1"/>
</dbReference>
<keyword evidence="6 12" id="KW-0418">Kinase</keyword>
<evidence type="ECO:0000256" key="9">
    <source>
        <dbReference type="SAM" id="MobiDB-lite"/>
    </source>
</evidence>
<evidence type="ECO:0000256" key="5">
    <source>
        <dbReference type="ARBA" id="ARBA00022741"/>
    </source>
</evidence>
<evidence type="ECO:0000256" key="10">
    <source>
        <dbReference type="SAM" id="Phobius"/>
    </source>
</evidence>
<dbReference type="Proteomes" id="UP001163882">
    <property type="component" value="Chromosome"/>
</dbReference>
<dbReference type="EMBL" id="CP107716">
    <property type="protein sequence ID" value="UYQ72195.1"/>
    <property type="molecule type" value="Genomic_DNA"/>
</dbReference>
<keyword evidence="13" id="KW-1185">Reference proteome</keyword>
<gene>
    <name evidence="12" type="ORF">OF122_19530</name>
</gene>
<accession>A0ABY6ISL1</accession>
<dbReference type="Pfam" id="PF07536">
    <property type="entry name" value="HWE_HK"/>
    <property type="match status" value="1"/>
</dbReference>
<evidence type="ECO:0000313" key="13">
    <source>
        <dbReference type="Proteomes" id="UP001163882"/>
    </source>
</evidence>
<protein>
    <recommendedName>
        <fullName evidence="2">histidine kinase</fullName>
        <ecNumber evidence="2">2.7.13.3</ecNumber>
    </recommendedName>
</protein>
<dbReference type="InterPro" id="IPR011102">
    <property type="entry name" value="Sig_transdc_His_kinase_HWE"/>
</dbReference>
<feature type="compositionally biased region" description="Polar residues" evidence="9">
    <location>
        <begin position="1"/>
        <end position="15"/>
    </location>
</feature>
<dbReference type="EC" id="2.7.13.3" evidence="2"/>
<keyword evidence="10" id="KW-0812">Transmembrane</keyword>
<name>A0ABY6ISL1_9HYPH</name>
<evidence type="ECO:0000256" key="3">
    <source>
        <dbReference type="ARBA" id="ARBA00022553"/>
    </source>
</evidence>
<evidence type="ECO:0000256" key="4">
    <source>
        <dbReference type="ARBA" id="ARBA00022679"/>
    </source>
</evidence>
<dbReference type="Gene3D" id="3.30.450.20">
    <property type="entry name" value="PAS domain"/>
    <property type="match status" value="1"/>
</dbReference>
<feature type="coiled-coil region" evidence="8">
    <location>
        <begin position="347"/>
        <end position="374"/>
    </location>
</feature>
<keyword evidence="10" id="KW-0472">Membrane</keyword>
<evidence type="ECO:0000256" key="2">
    <source>
        <dbReference type="ARBA" id="ARBA00012438"/>
    </source>
</evidence>
<evidence type="ECO:0000259" key="11">
    <source>
        <dbReference type="SMART" id="SM00911"/>
    </source>
</evidence>
<evidence type="ECO:0000313" key="12">
    <source>
        <dbReference type="EMBL" id="UYQ72195.1"/>
    </source>
</evidence>
<dbReference type="InterPro" id="IPR036890">
    <property type="entry name" value="HATPase_C_sf"/>
</dbReference>
<keyword evidence="8" id="KW-0175">Coiled coil</keyword>
<sequence length="576" mass="62613">MSQSVTQNENNQAESSGPEARRGPVSIPIIFYLAFLVAVVVLPATAFTAVLLARHNVAQEETVQTFTVATARSVLQSVEREISGMITTQRVLMSIEALNNGDLAQFHEHAQTALTGTGSYFIVADHQANQLLNTRVEYGTPLGEVSDFETVQRALETPDAVVSDVFFGRTAQEYVFNVVRQRPGIVPPQLAILTQNASSLSNALLTRELPQGWHVALVDSKNTVLAASEDAAVIGEPLFIPLREDAGGTRWSDITISGEDYKTITQHSILTGWYVVAWAPSAVVTEPMRTTLLWLLAGALVIVGLAGFAAALIGHRIALSVRGLARQARAMGAGQEIVAIPYPVQELATVSEALADAGAKRRRAENESRFLMREVAHRSKNQLTVISAMAKQTARGADNVEKFVENFQNRLYGLARSTDLLLAHGTQGIGLRDLFRTQIDPFRPEDPSRVVKTGVNVYLNVQAAQVLGMAAHELATNAAKYGAFSREGGKLTVNWNRAGGDRLHLVWRETVPDFTPPSDRKGFGTVVLQTMVASALKADVERTVHPDGIEWVFSIPLEQIDPDRDSPDTEEPEAGL</sequence>
<feature type="transmembrane region" description="Helical" evidence="10">
    <location>
        <begin position="292"/>
        <end position="313"/>
    </location>
</feature>
<feature type="transmembrane region" description="Helical" evidence="10">
    <location>
        <begin position="29"/>
        <end position="53"/>
    </location>
</feature>
<keyword evidence="5" id="KW-0547">Nucleotide-binding</keyword>
<keyword evidence="4" id="KW-0808">Transferase</keyword>
<dbReference type="RefSeq" id="WP_264225835.1">
    <property type="nucleotide sequence ID" value="NZ_CP107716.1"/>
</dbReference>
<dbReference type="SMART" id="SM00911">
    <property type="entry name" value="HWE_HK"/>
    <property type="match status" value="1"/>
</dbReference>
<dbReference type="PANTHER" id="PTHR41523:SF7">
    <property type="entry name" value="HISTIDINE KINASE"/>
    <property type="match status" value="1"/>
</dbReference>
<feature type="domain" description="Signal transduction histidine kinase HWE region" evidence="11">
    <location>
        <begin position="374"/>
        <end position="456"/>
    </location>
</feature>
<dbReference type="PANTHER" id="PTHR41523">
    <property type="entry name" value="TWO-COMPONENT SYSTEM SENSOR PROTEIN"/>
    <property type="match status" value="1"/>
</dbReference>
<keyword evidence="10" id="KW-1133">Transmembrane helix</keyword>
<feature type="region of interest" description="Disordered" evidence="9">
    <location>
        <begin position="1"/>
        <end position="21"/>
    </location>
</feature>